<sequence length="88" mass="9797">MQGKGQCKKQDECVSQCGEFDNSVTLNDNSDPLWAEEREGHSASSSWQVLVEVHHFLLQLYCSSLRCWHLLCFLVALSCPVALAQAVA</sequence>
<comment type="caution">
    <text evidence="2">The sequence shown here is derived from an EMBL/GenBank/DDBJ whole genome shotgun (WGS) entry which is preliminary data.</text>
</comment>
<evidence type="ECO:0000313" key="2">
    <source>
        <dbReference type="EMBL" id="KAF3859800.1"/>
    </source>
</evidence>
<keyword evidence="3" id="KW-1185">Reference proteome</keyword>
<evidence type="ECO:0000256" key="1">
    <source>
        <dbReference type="SAM" id="Phobius"/>
    </source>
</evidence>
<keyword evidence="1" id="KW-1133">Transmembrane helix</keyword>
<reference evidence="2 3" key="1">
    <citation type="submission" date="2020-03" db="EMBL/GenBank/DDBJ databases">
        <title>Dissostichus mawsoni Genome sequencing and assembly.</title>
        <authorList>
            <person name="Park H."/>
        </authorList>
    </citation>
    <scope>NUCLEOTIDE SEQUENCE [LARGE SCALE GENOMIC DNA]</scope>
    <source>
        <strain evidence="2">DM0001</strain>
        <tissue evidence="2">Muscle</tissue>
    </source>
</reference>
<dbReference type="EMBL" id="JAAKFY010000002">
    <property type="protein sequence ID" value="KAF3859800.1"/>
    <property type="molecule type" value="Genomic_DNA"/>
</dbReference>
<accession>A0A7J5ZDY3</accession>
<name>A0A7J5ZDY3_DISMA</name>
<organism evidence="2 3">
    <name type="scientific">Dissostichus mawsoni</name>
    <name type="common">Antarctic cod</name>
    <dbReference type="NCBI Taxonomy" id="36200"/>
    <lineage>
        <taxon>Eukaryota</taxon>
        <taxon>Metazoa</taxon>
        <taxon>Chordata</taxon>
        <taxon>Craniata</taxon>
        <taxon>Vertebrata</taxon>
        <taxon>Euteleostomi</taxon>
        <taxon>Actinopterygii</taxon>
        <taxon>Neopterygii</taxon>
        <taxon>Teleostei</taxon>
        <taxon>Neoteleostei</taxon>
        <taxon>Acanthomorphata</taxon>
        <taxon>Eupercaria</taxon>
        <taxon>Perciformes</taxon>
        <taxon>Notothenioidei</taxon>
        <taxon>Nototheniidae</taxon>
        <taxon>Dissostichus</taxon>
    </lineage>
</organism>
<keyword evidence="1" id="KW-0812">Transmembrane</keyword>
<dbReference type="AlphaFoldDB" id="A0A7J5ZDY3"/>
<protein>
    <submittedName>
        <fullName evidence="2">Uncharacterized protein</fullName>
    </submittedName>
</protein>
<gene>
    <name evidence="2" type="ORF">F7725_000055</name>
</gene>
<evidence type="ECO:0000313" key="3">
    <source>
        <dbReference type="Proteomes" id="UP000518266"/>
    </source>
</evidence>
<feature type="transmembrane region" description="Helical" evidence="1">
    <location>
        <begin position="67"/>
        <end position="87"/>
    </location>
</feature>
<dbReference type="Proteomes" id="UP000518266">
    <property type="component" value="Unassembled WGS sequence"/>
</dbReference>
<keyword evidence="1" id="KW-0472">Membrane</keyword>
<proteinExistence type="predicted"/>